<evidence type="ECO:0000313" key="2">
    <source>
        <dbReference type="EMBL" id="GBM24106.1"/>
    </source>
</evidence>
<gene>
    <name evidence="2" type="ORF">AVEN_232869_1</name>
    <name evidence="4" type="ORF">AVEN_252722_1</name>
    <name evidence="5" type="ORF">AVEN_255913_1</name>
    <name evidence="3" type="ORF">AVEN_31643_1</name>
</gene>
<dbReference type="EMBL" id="BGPR01091756">
    <property type="protein sequence ID" value="GBM24616.1"/>
    <property type="molecule type" value="Genomic_DNA"/>
</dbReference>
<comment type="caution">
    <text evidence="4">The sequence shown here is derived from an EMBL/GenBank/DDBJ whole genome shotgun (WGS) entry which is preliminary data.</text>
</comment>
<sequence length="130" mass="15458">MTLKIPSNLSNVCPELRIKISFTDLSYWVIISEVFCRLRSLKLDIHDYSTRRKFHLSIPKLAANVETRSELEWKVKLVIHESSTPHHSNFLVHLFRQVIHKRSTKRKSSHHQSLRPRFLRLNKHPKAPFK</sequence>
<dbReference type="EMBL" id="BGPR01091632">
    <property type="protein sequence ID" value="GBM24123.1"/>
    <property type="molecule type" value="Genomic_DNA"/>
</dbReference>
<feature type="region of interest" description="Disordered" evidence="1">
    <location>
        <begin position="103"/>
        <end position="130"/>
    </location>
</feature>
<protein>
    <submittedName>
        <fullName evidence="4">Uncharacterized protein</fullName>
    </submittedName>
</protein>
<evidence type="ECO:0000313" key="6">
    <source>
        <dbReference type="Proteomes" id="UP000499080"/>
    </source>
</evidence>
<accession>A0A4Y2E8G0</accession>
<proteinExistence type="predicted"/>
<evidence type="ECO:0000313" key="4">
    <source>
        <dbReference type="EMBL" id="GBM24616.1"/>
    </source>
</evidence>
<evidence type="ECO:0000313" key="5">
    <source>
        <dbReference type="EMBL" id="GBM25021.1"/>
    </source>
</evidence>
<organism evidence="4 6">
    <name type="scientific">Araneus ventricosus</name>
    <name type="common">Orbweaver spider</name>
    <name type="synonym">Epeira ventricosa</name>
    <dbReference type="NCBI Taxonomy" id="182803"/>
    <lineage>
        <taxon>Eukaryota</taxon>
        <taxon>Metazoa</taxon>
        <taxon>Ecdysozoa</taxon>
        <taxon>Arthropoda</taxon>
        <taxon>Chelicerata</taxon>
        <taxon>Arachnida</taxon>
        <taxon>Araneae</taxon>
        <taxon>Araneomorphae</taxon>
        <taxon>Entelegynae</taxon>
        <taxon>Araneoidea</taxon>
        <taxon>Araneidae</taxon>
        <taxon>Araneus</taxon>
    </lineage>
</organism>
<evidence type="ECO:0000313" key="3">
    <source>
        <dbReference type="EMBL" id="GBM24123.1"/>
    </source>
</evidence>
<dbReference type="Proteomes" id="UP000499080">
    <property type="component" value="Unassembled WGS sequence"/>
</dbReference>
<evidence type="ECO:0000256" key="1">
    <source>
        <dbReference type="SAM" id="MobiDB-lite"/>
    </source>
</evidence>
<dbReference type="AlphaFoldDB" id="A0A4Y2E8G0"/>
<name>A0A4Y2E8G0_ARAVE</name>
<dbReference type="EMBL" id="BGPR01091860">
    <property type="protein sequence ID" value="GBM25021.1"/>
    <property type="molecule type" value="Genomic_DNA"/>
</dbReference>
<reference evidence="4 6" key="1">
    <citation type="journal article" date="2019" name="Sci. Rep.">
        <title>Orb-weaving spider Araneus ventricosus genome elucidates the spidroin gene catalogue.</title>
        <authorList>
            <person name="Kono N."/>
            <person name="Nakamura H."/>
            <person name="Ohtoshi R."/>
            <person name="Moran D.A.P."/>
            <person name="Shinohara A."/>
            <person name="Yoshida Y."/>
            <person name="Fujiwara M."/>
            <person name="Mori M."/>
            <person name="Tomita M."/>
            <person name="Arakawa K."/>
        </authorList>
    </citation>
    <scope>NUCLEOTIDE SEQUENCE [LARGE SCALE GENOMIC DNA]</scope>
</reference>
<dbReference type="EMBL" id="BGPR01091627">
    <property type="protein sequence ID" value="GBM24106.1"/>
    <property type="molecule type" value="Genomic_DNA"/>
</dbReference>
<keyword evidence="6" id="KW-1185">Reference proteome</keyword>